<dbReference type="KEGG" id="ehx:EMIHUDRAFT_73706"/>
<dbReference type="InterPro" id="IPR002347">
    <property type="entry name" value="SDR_fam"/>
</dbReference>
<dbReference type="Gene3D" id="3.40.50.720">
    <property type="entry name" value="NAD(P)-binding Rossmann-like Domain"/>
    <property type="match status" value="1"/>
</dbReference>
<dbReference type="RefSeq" id="XP_005764952.1">
    <property type="nucleotide sequence ID" value="XM_005764895.1"/>
</dbReference>
<dbReference type="PRINTS" id="PR00080">
    <property type="entry name" value="SDRFAMILY"/>
</dbReference>
<dbReference type="PaxDb" id="2903-EOD12523"/>
<dbReference type="GeneID" id="17271575"/>
<dbReference type="AlphaFoldDB" id="A0A0D3JR95"/>
<dbReference type="Pfam" id="PF13561">
    <property type="entry name" value="adh_short_C2"/>
    <property type="match status" value="1"/>
</dbReference>
<dbReference type="KEGG" id="ehx:EMIHUDRAFT_78631"/>
<dbReference type="EnsemblProtists" id="EOD12523">
    <property type="protein sequence ID" value="EOD12523"/>
    <property type="gene ID" value="EMIHUDRAFT_78631"/>
</dbReference>
<dbReference type="PANTHER" id="PTHR42760">
    <property type="entry name" value="SHORT-CHAIN DEHYDROGENASES/REDUCTASES FAMILY MEMBER"/>
    <property type="match status" value="1"/>
</dbReference>
<organism evidence="5 6">
    <name type="scientific">Emiliania huxleyi (strain CCMP1516)</name>
    <dbReference type="NCBI Taxonomy" id="280463"/>
    <lineage>
        <taxon>Eukaryota</taxon>
        <taxon>Haptista</taxon>
        <taxon>Haptophyta</taxon>
        <taxon>Prymnesiophyceae</taxon>
        <taxon>Isochrysidales</taxon>
        <taxon>Noelaerhabdaceae</taxon>
        <taxon>Emiliania</taxon>
    </lineage>
</organism>
<sequence length="260" mass="26747">MAGRVVLITGAAQGLGLATARLAAACGASGVCLVDRDGDKGAAAAAELSESCECLFVRCDVKSPAEISAAVEAADARFGRIDALVNAAGDTRRAEIDETTAALWDELHAVNLRAPFLFTQAVARIMRRQGRGGAIVNVASVQANGGLTSCMAYAASKGGLLTLTRNNAAALGRDGIRVNALNMGWCSTANEHALQLSLGQGEDWLKQADRASTLGRICRPEDVASAILFLLSGAHTTGSVLELHPEHIPGMLGAGIGKAK</sequence>
<dbReference type="GeneID" id="17278947"/>
<dbReference type="FunFam" id="3.40.50.720:FF:000084">
    <property type="entry name" value="Short-chain dehydrogenase reductase"/>
    <property type="match status" value="1"/>
</dbReference>
<evidence type="ECO:0000256" key="3">
    <source>
        <dbReference type="SAM" id="SignalP"/>
    </source>
</evidence>
<dbReference type="HOGENOM" id="CLU_010194_1_0_1"/>
<dbReference type="RefSeq" id="XP_005786105.1">
    <property type="nucleotide sequence ID" value="XM_005786048.1"/>
</dbReference>
<reference evidence="5" key="2">
    <citation type="submission" date="2024-10" db="UniProtKB">
        <authorList>
            <consortium name="EnsemblProtists"/>
        </authorList>
    </citation>
    <scope>IDENTIFICATION</scope>
</reference>
<evidence type="ECO:0000256" key="2">
    <source>
        <dbReference type="ARBA" id="ARBA00023002"/>
    </source>
</evidence>
<keyword evidence="2" id="KW-0560">Oxidoreductase</keyword>
<protein>
    <recommendedName>
        <fullName evidence="4">Ketoreductase domain-containing protein</fullName>
    </recommendedName>
</protein>
<feature type="domain" description="Ketoreductase" evidence="4">
    <location>
        <begin position="4"/>
        <end position="174"/>
    </location>
</feature>
<dbReference type="eggNOG" id="KOG0725">
    <property type="taxonomic scope" value="Eukaryota"/>
</dbReference>
<dbReference type="CDD" id="cd05233">
    <property type="entry name" value="SDR_c"/>
    <property type="match status" value="1"/>
</dbReference>
<dbReference type="EnsemblProtists" id="EOD33676">
    <property type="protein sequence ID" value="EOD33676"/>
    <property type="gene ID" value="EMIHUDRAFT_71654"/>
</dbReference>
<dbReference type="Proteomes" id="UP000013827">
    <property type="component" value="Unassembled WGS sequence"/>
</dbReference>
<comment type="similarity">
    <text evidence="1">Belongs to the short-chain dehydrogenases/reductases (SDR) family.</text>
</comment>
<dbReference type="SUPFAM" id="SSF51735">
    <property type="entry name" value="NAD(P)-binding Rossmann-fold domains"/>
    <property type="match status" value="1"/>
</dbReference>
<dbReference type="SMART" id="SM00822">
    <property type="entry name" value="PKS_KR"/>
    <property type="match status" value="1"/>
</dbReference>
<evidence type="ECO:0000313" key="6">
    <source>
        <dbReference type="Proteomes" id="UP000013827"/>
    </source>
</evidence>
<dbReference type="RefSeq" id="XP_005778459.1">
    <property type="nucleotide sequence ID" value="XM_005778402.1"/>
</dbReference>
<proteinExistence type="inferred from homology"/>
<dbReference type="GO" id="GO:0016616">
    <property type="term" value="F:oxidoreductase activity, acting on the CH-OH group of donors, NAD or NADP as acceptor"/>
    <property type="evidence" value="ECO:0007669"/>
    <property type="project" value="TreeGrafter"/>
</dbReference>
<name>A0A0D3JR95_EMIH1</name>
<reference evidence="6" key="1">
    <citation type="journal article" date="2013" name="Nature">
        <title>Pan genome of the phytoplankton Emiliania underpins its global distribution.</title>
        <authorList>
            <person name="Read B.A."/>
            <person name="Kegel J."/>
            <person name="Klute M.J."/>
            <person name="Kuo A."/>
            <person name="Lefebvre S.C."/>
            <person name="Maumus F."/>
            <person name="Mayer C."/>
            <person name="Miller J."/>
            <person name="Monier A."/>
            <person name="Salamov A."/>
            <person name="Young J."/>
            <person name="Aguilar M."/>
            <person name="Claverie J.M."/>
            <person name="Frickenhaus S."/>
            <person name="Gonzalez K."/>
            <person name="Herman E.K."/>
            <person name="Lin Y.C."/>
            <person name="Napier J."/>
            <person name="Ogata H."/>
            <person name="Sarno A.F."/>
            <person name="Shmutz J."/>
            <person name="Schroeder D."/>
            <person name="de Vargas C."/>
            <person name="Verret F."/>
            <person name="von Dassow P."/>
            <person name="Valentin K."/>
            <person name="Van de Peer Y."/>
            <person name="Wheeler G."/>
            <person name="Dacks J.B."/>
            <person name="Delwiche C.F."/>
            <person name="Dyhrman S.T."/>
            <person name="Glockner G."/>
            <person name="John U."/>
            <person name="Richards T."/>
            <person name="Worden A.Z."/>
            <person name="Zhang X."/>
            <person name="Grigoriev I.V."/>
            <person name="Allen A.E."/>
            <person name="Bidle K."/>
            <person name="Borodovsky M."/>
            <person name="Bowler C."/>
            <person name="Brownlee C."/>
            <person name="Cock J.M."/>
            <person name="Elias M."/>
            <person name="Gladyshev V.N."/>
            <person name="Groth M."/>
            <person name="Guda C."/>
            <person name="Hadaegh A."/>
            <person name="Iglesias-Rodriguez M.D."/>
            <person name="Jenkins J."/>
            <person name="Jones B.M."/>
            <person name="Lawson T."/>
            <person name="Leese F."/>
            <person name="Lindquist E."/>
            <person name="Lobanov A."/>
            <person name="Lomsadze A."/>
            <person name="Malik S.B."/>
            <person name="Marsh M.E."/>
            <person name="Mackinder L."/>
            <person name="Mock T."/>
            <person name="Mueller-Roeber B."/>
            <person name="Pagarete A."/>
            <person name="Parker M."/>
            <person name="Probert I."/>
            <person name="Quesneville H."/>
            <person name="Raines C."/>
            <person name="Rensing S.A."/>
            <person name="Riano-Pachon D.M."/>
            <person name="Richier S."/>
            <person name="Rokitta S."/>
            <person name="Shiraiwa Y."/>
            <person name="Soanes D.M."/>
            <person name="van der Giezen M."/>
            <person name="Wahlund T.M."/>
            <person name="Williams B."/>
            <person name="Wilson W."/>
            <person name="Wolfe G."/>
            <person name="Wurch L.L."/>
        </authorList>
    </citation>
    <scope>NUCLEOTIDE SEQUENCE</scope>
</reference>
<dbReference type="EnsemblProtists" id="EOD26030">
    <property type="protein sequence ID" value="EOD26030"/>
    <property type="gene ID" value="EMIHUDRAFT_73706"/>
</dbReference>
<evidence type="ECO:0000259" key="4">
    <source>
        <dbReference type="SMART" id="SM00822"/>
    </source>
</evidence>
<dbReference type="PANTHER" id="PTHR42760:SF133">
    <property type="entry name" value="3-OXOACYL-[ACYL-CARRIER-PROTEIN] REDUCTASE"/>
    <property type="match status" value="1"/>
</dbReference>
<keyword evidence="6" id="KW-1185">Reference proteome</keyword>
<dbReference type="PRINTS" id="PR00081">
    <property type="entry name" value="GDHRDH"/>
</dbReference>
<dbReference type="NCBIfam" id="NF004847">
    <property type="entry name" value="PRK06198.1"/>
    <property type="match status" value="1"/>
</dbReference>
<dbReference type="KEGG" id="ehx:EMIHUDRAFT_71654"/>
<dbReference type="InterPro" id="IPR036291">
    <property type="entry name" value="NAD(P)-bd_dom_sf"/>
</dbReference>
<evidence type="ECO:0000256" key="1">
    <source>
        <dbReference type="ARBA" id="ARBA00006484"/>
    </source>
</evidence>
<feature type="signal peptide" evidence="3">
    <location>
        <begin position="1"/>
        <end position="18"/>
    </location>
</feature>
<keyword evidence="3" id="KW-0732">Signal</keyword>
<accession>A0A0D3JR95</accession>
<dbReference type="STRING" id="2903.R1EH84"/>
<dbReference type="GeneID" id="17258674"/>
<dbReference type="InterPro" id="IPR057326">
    <property type="entry name" value="KR_dom"/>
</dbReference>
<feature type="chain" id="PRO_5044053591" description="Ketoreductase domain-containing protein" evidence="3">
    <location>
        <begin position="19"/>
        <end position="260"/>
    </location>
</feature>
<evidence type="ECO:0000313" key="5">
    <source>
        <dbReference type="EnsemblProtists" id="EOD26030"/>
    </source>
</evidence>